<feature type="non-terminal residue" evidence="1">
    <location>
        <position position="1"/>
    </location>
</feature>
<name>A0AAV4XUJ8_CAEEX</name>
<protein>
    <submittedName>
        <fullName evidence="1">Glycerol-3-phosphate acyltransferase 1, mitochondrial</fullName>
    </submittedName>
</protein>
<dbReference type="EMBL" id="BPLR01000814">
    <property type="protein sequence ID" value="GIY97651.1"/>
    <property type="molecule type" value="Genomic_DNA"/>
</dbReference>
<comment type="caution">
    <text evidence="1">The sequence shown here is derived from an EMBL/GenBank/DDBJ whole genome shotgun (WGS) entry which is preliminary data.</text>
</comment>
<evidence type="ECO:0000313" key="1">
    <source>
        <dbReference type="EMBL" id="GIY97651.1"/>
    </source>
</evidence>
<accession>A0AAV4XUJ8</accession>
<reference evidence="1 2" key="1">
    <citation type="submission" date="2021-06" db="EMBL/GenBank/DDBJ databases">
        <title>Caerostris extrusa draft genome.</title>
        <authorList>
            <person name="Kono N."/>
            <person name="Arakawa K."/>
        </authorList>
    </citation>
    <scope>NUCLEOTIDE SEQUENCE [LARGE SCALE GENOMIC DNA]</scope>
</reference>
<organism evidence="1 2">
    <name type="scientific">Caerostris extrusa</name>
    <name type="common">Bark spider</name>
    <name type="synonym">Caerostris bankana</name>
    <dbReference type="NCBI Taxonomy" id="172846"/>
    <lineage>
        <taxon>Eukaryota</taxon>
        <taxon>Metazoa</taxon>
        <taxon>Ecdysozoa</taxon>
        <taxon>Arthropoda</taxon>
        <taxon>Chelicerata</taxon>
        <taxon>Arachnida</taxon>
        <taxon>Araneae</taxon>
        <taxon>Araneomorphae</taxon>
        <taxon>Entelegynae</taxon>
        <taxon>Araneoidea</taxon>
        <taxon>Araneidae</taxon>
        <taxon>Caerostris</taxon>
    </lineage>
</organism>
<dbReference type="AlphaFoldDB" id="A0AAV4XUJ8"/>
<sequence length="72" mass="8183">YLFLCCPTNYLQTGSSVGATDENIINMLKVPTENHNASIFDRLFHQISFILRKDAKVSYPDVSEKVLSSDRM</sequence>
<keyword evidence="1" id="KW-0808">Transferase</keyword>
<dbReference type="Proteomes" id="UP001054945">
    <property type="component" value="Unassembled WGS sequence"/>
</dbReference>
<keyword evidence="2" id="KW-1185">Reference proteome</keyword>
<keyword evidence="1" id="KW-0012">Acyltransferase</keyword>
<proteinExistence type="predicted"/>
<dbReference type="GO" id="GO:0016746">
    <property type="term" value="F:acyltransferase activity"/>
    <property type="evidence" value="ECO:0007669"/>
    <property type="project" value="UniProtKB-KW"/>
</dbReference>
<gene>
    <name evidence="1" type="primary">Gpam_2</name>
    <name evidence="1" type="ORF">CEXT_86981</name>
</gene>
<evidence type="ECO:0000313" key="2">
    <source>
        <dbReference type="Proteomes" id="UP001054945"/>
    </source>
</evidence>